<gene>
    <name evidence="1" type="ORF">HaLaN_33130</name>
</gene>
<evidence type="ECO:0000313" key="1">
    <source>
        <dbReference type="EMBL" id="GFH33720.1"/>
    </source>
</evidence>
<protein>
    <submittedName>
        <fullName evidence="1">Uncharacterized protein</fullName>
    </submittedName>
</protein>
<keyword evidence="2" id="KW-1185">Reference proteome</keyword>
<feature type="non-terminal residue" evidence="1">
    <location>
        <position position="111"/>
    </location>
</feature>
<evidence type="ECO:0000313" key="2">
    <source>
        <dbReference type="Proteomes" id="UP000485058"/>
    </source>
</evidence>
<comment type="caution">
    <text evidence="1">The sequence shown here is derived from an EMBL/GenBank/DDBJ whole genome shotgun (WGS) entry which is preliminary data.</text>
</comment>
<dbReference type="Proteomes" id="UP000485058">
    <property type="component" value="Unassembled WGS sequence"/>
</dbReference>
<accession>A0A6A0ALC9</accession>
<proteinExistence type="predicted"/>
<dbReference type="EMBL" id="BLLF01009424">
    <property type="protein sequence ID" value="GFH33720.1"/>
    <property type="molecule type" value="Genomic_DNA"/>
</dbReference>
<reference evidence="1 2" key="1">
    <citation type="submission" date="2020-02" db="EMBL/GenBank/DDBJ databases">
        <title>Draft genome sequence of Haematococcus lacustris strain NIES-144.</title>
        <authorList>
            <person name="Morimoto D."/>
            <person name="Nakagawa S."/>
            <person name="Yoshida T."/>
            <person name="Sawayama S."/>
        </authorList>
    </citation>
    <scope>NUCLEOTIDE SEQUENCE [LARGE SCALE GENOMIC DNA]</scope>
    <source>
        <strain evidence="1 2">NIES-144</strain>
    </source>
</reference>
<sequence>MALIILYLASQSSMAPPESCLFVTGALGEEELECARATLQRLSCFAIVTGDAVQVSLASLTLGSDKRVRVQMLVRPSSLLSATKEWYSAVSRLTSSSDIDGTHTCAPPQCV</sequence>
<organism evidence="1 2">
    <name type="scientific">Haematococcus lacustris</name>
    <name type="common">Green alga</name>
    <name type="synonym">Haematococcus pluvialis</name>
    <dbReference type="NCBI Taxonomy" id="44745"/>
    <lineage>
        <taxon>Eukaryota</taxon>
        <taxon>Viridiplantae</taxon>
        <taxon>Chlorophyta</taxon>
        <taxon>core chlorophytes</taxon>
        <taxon>Chlorophyceae</taxon>
        <taxon>CS clade</taxon>
        <taxon>Chlamydomonadales</taxon>
        <taxon>Haematococcaceae</taxon>
        <taxon>Haematococcus</taxon>
    </lineage>
</organism>
<dbReference type="AlphaFoldDB" id="A0A6A0ALC9"/>
<name>A0A6A0ALC9_HAELA</name>